<feature type="transmembrane region" description="Helical" evidence="9">
    <location>
        <begin position="183"/>
        <end position="208"/>
    </location>
</feature>
<feature type="transmembrane region" description="Helical" evidence="9">
    <location>
        <begin position="337"/>
        <end position="366"/>
    </location>
</feature>
<feature type="transmembrane region" description="Helical" evidence="9">
    <location>
        <begin position="266"/>
        <end position="292"/>
    </location>
</feature>
<evidence type="ECO:0000256" key="5">
    <source>
        <dbReference type="ARBA" id="ARBA00022692"/>
    </source>
</evidence>
<gene>
    <name evidence="10" type="primary">yhhT_1</name>
    <name evidence="10" type="ORF">SAMEA4475696_00108</name>
</gene>
<accession>A0A239V4G2</accession>
<evidence type="ECO:0000256" key="8">
    <source>
        <dbReference type="SAM" id="MobiDB-lite"/>
    </source>
</evidence>
<evidence type="ECO:0000313" key="10">
    <source>
        <dbReference type="EMBL" id="SNV16962.1"/>
    </source>
</evidence>
<evidence type="ECO:0000256" key="6">
    <source>
        <dbReference type="ARBA" id="ARBA00022989"/>
    </source>
</evidence>
<dbReference type="GO" id="GO:0055085">
    <property type="term" value="P:transmembrane transport"/>
    <property type="evidence" value="ECO:0007669"/>
    <property type="project" value="TreeGrafter"/>
</dbReference>
<dbReference type="Pfam" id="PF01594">
    <property type="entry name" value="AI-2E_transport"/>
    <property type="match status" value="1"/>
</dbReference>
<dbReference type="EMBL" id="LT906453">
    <property type="protein sequence ID" value="SNV16962.1"/>
    <property type="molecule type" value="Genomic_DNA"/>
</dbReference>
<reference evidence="10 11" key="1">
    <citation type="submission" date="2017-06" db="EMBL/GenBank/DDBJ databases">
        <authorList>
            <consortium name="Pathogen Informatics"/>
        </authorList>
    </citation>
    <scope>NUCLEOTIDE SEQUENCE [LARGE SCALE GENOMIC DNA]</scope>
    <source>
        <strain evidence="10 11">NCTC13039</strain>
    </source>
</reference>
<keyword evidence="5 9" id="KW-0812">Transmembrane</keyword>
<feature type="compositionally biased region" description="Basic and acidic residues" evidence="8">
    <location>
        <begin position="402"/>
        <end position="413"/>
    </location>
</feature>
<dbReference type="PANTHER" id="PTHR21716:SF53">
    <property type="entry name" value="PERMEASE PERM-RELATED"/>
    <property type="match status" value="1"/>
</dbReference>
<protein>
    <submittedName>
        <fullName evidence="10">Pheromone autoinducer 2 transporter</fullName>
    </submittedName>
</protein>
<dbReference type="RefSeq" id="WP_051277298.1">
    <property type="nucleotide sequence ID" value="NZ_LT906453.1"/>
</dbReference>
<evidence type="ECO:0000256" key="3">
    <source>
        <dbReference type="ARBA" id="ARBA00022448"/>
    </source>
</evidence>
<feature type="transmembrane region" description="Helical" evidence="9">
    <location>
        <begin position="62"/>
        <end position="80"/>
    </location>
</feature>
<evidence type="ECO:0000256" key="2">
    <source>
        <dbReference type="ARBA" id="ARBA00009773"/>
    </source>
</evidence>
<dbReference type="OrthoDB" id="9784366at2"/>
<dbReference type="Proteomes" id="UP000242637">
    <property type="component" value="Chromosome 1"/>
</dbReference>
<organism evidence="10 11">
    <name type="scientific">Dermatophilus congolensis</name>
    <dbReference type="NCBI Taxonomy" id="1863"/>
    <lineage>
        <taxon>Bacteria</taxon>
        <taxon>Bacillati</taxon>
        <taxon>Actinomycetota</taxon>
        <taxon>Actinomycetes</taxon>
        <taxon>Micrococcales</taxon>
        <taxon>Dermatophilaceae</taxon>
        <taxon>Dermatophilus</taxon>
    </lineage>
</organism>
<evidence type="ECO:0000256" key="7">
    <source>
        <dbReference type="ARBA" id="ARBA00023136"/>
    </source>
</evidence>
<evidence type="ECO:0000256" key="9">
    <source>
        <dbReference type="SAM" id="Phobius"/>
    </source>
</evidence>
<evidence type="ECO:0000256" key="4">
    <source>
        <dbReference type="ARBA" id="ARBA00022475"/>
    </source>
</evidence>
<comment type="subcellular location">
    <subcellularLocation>
        <location evidence="1">Cell membrane</location>
        <topology evidence="1">Multi-pass membrane protein</topology>
    </subcellularLocation>
</comment>
<feature type="region of interest" description="Disordered" evidence="8">
    <location>
        <begin position="387"/>
        <end position="420"/>
    </location>
</feature>
<keyword evidence="7 9" id="KW-0472">Membrane</keyword>
<dbReference type="GeneID" id="63458419"/>
<dbReference type="KEGG" id="dco:SAMEA4475696_0108"/>
<dbReference type="GO" id="GO:0005886">
    <property type="term" value="C:plasma membrane"/>
    <property type="evidence" value="ECO:0007669"/>
    <property type="project" value="UniProtKB-SubCell"/>
</dbReference>
<dbReference type="AlphaFoldDB" id="A0A239V4G2"/>
<proteinExistence type="inferred from homology"/>
<comment type="similarity">
    <text evidence="2">Belongs to the autoinducer-2 exporter (AI-2E) (TC 2.A.86) family.</text>
</comment>
<keyword evidence="11" id="KW-1185">Reference proteome</keyword>
<feature type="transmembrane region" description="Helical" evidence="9">
    <location>
        <begin position="239"/>
        <end position="260"/>
    </location>
</feature>
<sequence length="420" mass="44043">MPFFRPSPTENPPEEPPVVHVVNADKNISQELRIAGEIAWRFIAIIAALYLVGRGIQITSSVTLPVAVALLFTALGQPLVNRLHRHAHIPTYGGAAIAIILGIILITGTLAIAGGQLITGVAQLIDRVSGAMTQIQTWLATGPLQIGGDQINEAITHSREWLSANASTLTSGAVTVGSQATSLVAGLVIALIVTFFFLGDGPNIWGWLVRLMPRGVRTDVHNAARRGWTTVGAYVRTQILVAAIDAVGICVGAFFLKLSLVVPLGLIVFLSSFIPMVGAFASGALAVLLALVTQGPVPALIMMLVVLAVQQLEGNVLQPVLMSRSVSIHPLATLLGVAVGSFLFGIVGAVFAVPAMAFTNVVVLYLKGYDKFPELGVQSVPGGTFTGDRMARAAASGDEEAEKTQRSTHHPDTPDGPSQA</sequence>
<name>A0A239V4G2_9MICO</name>
<dbReference type="PANTHER" id="PTHR21716">
    <property type="entry name" value="TRANSMEMBRANE PROTEIN"/>
    <property type="match status" value="1"/>
</dbReference>
<keyword evidence="4" id="KW-1003">Cell membrane</keyword>
<evidence type="ECO:0000313" key="11">
    <source>
        <dbReference type="Proteomes" id="UP000242637"/>
    </source>
</evidence>
<keyword evidence="6 9" id="KW-1133">Transmembrane helix</keyword>
<evidence type="ECO:0000256" key="1">
    <source>
        <dbReference type="ARBA" id="ARBA00004651"/>
    </source>
</evidence>
<feature type="transmembrane region" description="Helical" evidence="9">
    <location>
        <begin position="92"/>
        <end position="113"/>
    </location>
</feature>
<keyword evidence="3" id="KW-0813">Transport</keyword>
<dbReference type="InterPro" id="IPR002549">
    <property type="entry name" value="AI-2E-like"/>
</dbReference>